<dbReference type="InterPro" id="IPR016208">
    <property type="entry name" value="Ald_Oxase/xanthine_DH-like"/>
</dbReference>
<accession>A0A0R3KN57</accession>
<name>A0A0R3KN57_9BRAD</name>
<dbReference type="SMART" id="SM01008">
    <property type="entry name" value="Ald_Xan_dh_C"/>
    <property type="match status" value="1"/>
</dbReference>
<dbReference type="InterPro" id="IPR036856">
    <property type="entry name" value="Ald_Oxase/Xan_DH_a/b_sf"/>
</dbReference>
<dbReference type="Proteomes" id="UP000051913">
    <property type="component" value="Unassembled WGS sequence"/>
</dbReference>
<dbReference type="RefSeq" id="WP_057851800.1">
    <property type="nucleotide sequence ID" value="NZ_LLXX01000119.1"/>
</dbReference>
<keyword evidence="3" id="KW-0479">Metal-binding</keyword>
<dbReference type="InterPro" id="IPR036010">
    <property type="entry name" value="2Fe-2S_ferredoxin-like_sf"/>
</dbReference>
<dbReference type="Pfam" id="PF00111">
    <property type="entry name" value="Fer2"/>
    <property type="match status" value="1"/>
</dbReference>
<dbReference type="InterPro" id="IPR000674">
    <property type="entry name" value="Ald_Oxase/Xan_DH_a/b"/>
</dbReference>
<proteinExistence type="inferred from homology"/>
<dbReference type="OrthoDB" id="9763985at2"/>
<dbReference type="Pfam" id="PF20256">
    <property type="entry name" value="MoCoBD_2"/>
    <property type="match status" value="1"/>
</dbReference>
<keyword evidence="5" id="KW-0408">Iron</keyword>
<dbReference type="STRING" id="1518501.CQ10_04975"/>
<evidence type="ECO:0000256" key="1">
    <source>
        <dbReference type="ARBA" id="ARBA00006849"/>
    </source>
</evidence>
<dbReference type="InterPro" id="IPR008274">
    <property type="entry name" value="AldOxase/xan_DH_MoCoBD1"/>
</dbReference>
<keyword evidence="4" id="KW-0560">Oxidoreductase</keyword>
<keyword evidence="2" id="KW-0500">Molybdenum</keyword>
<dbReference type="PANTHER" id="PTHR11908">
    <property type="entry name" value="XANTHINE DEHYDROGENASE"/>
    <property type="match status" value="1"/>
</dbReference>
<organism evidence="7 8">
    <name type="scientific">Bradyrhizobium valentinum</name>
    <dbReference type="NCBI Taxonomy" id="1518501"/>
    <lineage>
        <taxon>Bacteria</taxon>
        <taxon>Pseudomonadati</taxon>
        <taxon>Pseudomonadota</taxon>
        <taxon>Alphaproteobacteria</taxon>
        <taxon>Hyphomicrobiales</taxon>
        <taxon>Nitrobacteraceae</taxon>
        <taxon>Bradyrhizobium</taxon>
    </lineage>
</organism>
<dbReference type="InterPro" id="IPR037165">
    <property type="entry name" value="AldOxase/xan_DH_Mopterin-bd_sf"/>
</dbReference>
<evidence type="ECO:0000256" key="5">
    <source>
        <dbReference type="ARBA" id="ARBA00023004"/>
    </source>
</evidence>
<dbReference type="PANTHER" id="PTHR11908:SF132">
    <property type="entry name" value="ALDEHYDE OXIDASE 1-RELATED"/>
    <property type="match status" value="1"/>
</dbReference>
<dbReference type="PROSITE" id="PS51085">
    <property type="entry name" value="2FE2S_FER_2"/>
    <property type="match status" value="1"/>
</dbReference>
<evidence type="ECO:0000313" key="7">
    <source>
        <dbReference type="EMBL" id="KRR05243.1"/>
    </source>
</evidence>
<evidence type="ECO:0000256" key="3">
    <source>
        <dbReference type="ARBA" id="ARBA00022723"/>
    </source>
</evidence>
<dbReference type="Pfam" id="PF02738">
    <property type="entry name" value="MoCoBD_1"/>
    <property type="match status" value="1"/>
</dbReference>
<dbReference type="InterPro" id="IPR012675">
    <property type="entry name" value="Beta-grasp_dom_sf"/>
</dbReference>
<reference evidence="7 8" key="1">
    <citation type="submission" date="2014-03" db="EMBL/GenBank/DDBJ databases">
        <title>Bradyrhizobium valentinum sp. nov., isolated from effective nodules of Lupinus mariae-josephae, a lupine endemic of basic-lime soils in Eastern Spain.</title>
        <authorList>
            <person name="Duran D."/>
            <person name="Rey L."/>
            <person name="Navarro A."/>
            <person name="Busquets A."/>
            <person name="Imperial J."/>
            <person name="Ruiz-Argueso T."/>
        </authorList>
    </citation>
    <scope>NUCLEOTIDE SEQUENCE [LARGE SCALE GENOMIC DNA]</scope>
    <source>
        <strain evidence="7 8">LmjM3</strain>
    </source>
</reference>
<comment type="caution">
    <text evidence="7">The sequence shown here is derived from an EMBL/GenBank/DDBJ whole genome shotgun (WGS) entry which is preliminary data.</text>
</comment>
<dbReference type="Pfam" id="PF01799">
    <property type="entry name" value="Fer2_2"/>
    <property type="match status" value="1"/>
</dbReference>
<dbReference type="Gene3D" id="3.30.365.10">
    <property type="entry name" value="Aldehyde oxidase/xanthine dehydrogenase, molybdopterin binding domain"/>
    <property type="match status" value="4"/>
</dbReference>
<dbReference type="Gene3D" id="3.90.1170.50">
    <property type="entry name" value="Aldehyde oxidase/xanthine dehydrogenase, a/b hammerhead"/>
    <property type="match status" value="1"/>
</dbReference>
<dbReference type="SUPFAM" id="SSF54665">
    <property type="entry name" value="CO dehydrogenase molybdoprotein N-domain-like"/>
    <property type="match status" value="1"/>
</dbReference>
<dbReference type="InterPro" id="IPR001041">
    <property type="entry name" value="2Fe-2S_ferredoxin-type"/>
</dbReference>
<keyword evidence="8" id="KW-1185">Reference proteome</keyword>
<dbReference type="InterPro" id="IPR036884">
    <property type="entry name" value="2Fe-2S-bd_dom_sf"/>
</dbReference>
<dbReference type="GO" id="GO:0051537">
    <property type="term" value="F:2 iron, 2 sulfur cluster binding"/>
    <property type="evidence" value="ECO:0007669"/>
    <property type="project" value="InterPro"/>
</dbReference>
<evidence type="ECO:0000259" key="6">
    <source>
        <dbReference type="PROSITE" id="PS51085"/>
    </source>
</evidence>
<evidence type="ECO:0000256" key="4">
    <source>
        <dbReference type="ARBA" id="ARBA00023002"/>
    </source>
</evidence>
<dbReference type="InterPro" id="IPR046867">
    <property type="entry name" value="AldOxase/xan_DH_MoCoBD2"/>
</dbReference>
<evidence type="ECO:0000256" key="2">
    <source>
        <dbReference type="ARBA" id="ARBA00022505"/>
    </source>
</evidence>
<dbReference type="SUPFAM" id="SSF47741">
    <property type="entry name" value="CO dehydrogenase ISP C-domain like"/>
    <property type="match status" value="1"/>
</dbReference>
<protein>
    <submittedName>
        <fullName evidence="7">Aldehyde oxidase</fullName>
    </submittedName>
</protein>
<dbReference type="GO" id="GO:0005506">
    <property type="term" value="F:iron ion binding"/>
    <property type="evidence" value="ECO:0007669"/>
    <property type="project" value="InterPro"/>
</dbReference>
<dbReference type="GO" id="GO:0016491">
    <property type="term" value="F:oxidoreductase activity"/>
    <property type="evidence" value="ECO:0007669"/>
    <property type="project" value="UniProtKB-KW"/>
</dbReference>
<dbReference type="EMBL" id="LLXX01000119">
    <property type="protein sequence ID" value="KRR05243.1"/>
    <property type="molecule type" value="Genomic_DNA"/>
</dbReference>
<dbReference type="CDD" id="cd00207">
    <property type="entry name" value="fer2"/>
    <property type="match status" value="1"/>
</dbReference>
<dbReference type="SUPFAM" id="SSF56003">
    <property type="entry name" value="Molybdenum cofactor-binding domain"/>
    <property type="match status" value="1"/>
</dbReference>
<dbReference type="PROSITE" id="PS00197">
    <property type="entry name" value="2FE2S_FER_1"/>
    <property type="match status" value="1"/>
</dbReference>
<evidence type="ECO:0000313" key="8">
    <source>
        <dbReference type="Proteomes" id="UP000051913"/>
    </source>
</evidence>
<dbReference type="SUPFAM" id="SSF54292">
    <property type="entry name" value="2Fe-2S ferredoxin-like"/>
    <property type="match status" value="1"/>
</dbReference>
<dbReference type="InterPro" id="IPR002888">
    <property type="entry name" value="2Fe-2S-bd"/>
</dbReference>
<feature type="domain" description="2Fe-2S ferredoxin-type" evidence="6">
    <location>
        <begin position="1"/>
        <end position="74"/>
    </location>
</feature>
<dbReference type="Pfam" id="PF01315">
    <property type="entry name" value="Ald_Xan_dh_C"/>
    <property type="match status" value="1"/>
</dbReference>
<dbReference type="Gene3D" id="1.10.150.120">
    <property type="entry name" value="[2Fe-2S]-binding domain"/>
    <property type="match status" value="1"/>
</dbReference>
<dbReference type="Gene3D" id="3.10.20.30">
    <property type="match status" value="1"/>
</dbReference>
<comment type="similarity">
    <text evidence="1">Belongs to the xanthine dehydrogenase family.</text>
</comment>
<dbReference type="AlphaFoldDB" id="A0A0R3KN57"/>
<sequence length="908" mass="95938">MTFQINGREFSKAPRPGQCLRTFLRELGHFGVKKGCDAGDCGACTVLIDGEPVHSCLIPAFRADGHAVTTIEGFAPDGGTHPMQQAFLDAQGFQCGFCTSGMILTCASLNQAQRHDLGAALKGNICRCTGYRAIEDALNGKSNIEDAAAGTAFGRSLPAPAGPQVVRGAARYTFDVAPEGMLHIKMLRSPHPHAKIISIDKRASLGVPGVHTILTFEDAPDRLFSTARHEWDWMDADDTRVLDNVVRFIGQKVAAVVAETEAAAEEGCRQLDVAYEILPAVVDPTAAIAPGAPAIHGDKTLANRVADAGRNIVAETHGEFGDVASALAQAAATYEGAFTTQRVQHAALETHGGLAWVDADGILNVRSSTQVPFLIRRTLADLFHLPLDKVRVFCERVGGGFGGKQEMFVEDMLALAALKTGRPVKFELTREEQFISTSTRHPMQVTVKAGADKDGKLTALQLDVLSNTGAYGNHAGPVLLHSVGECIGVYNCPNKKVDGIAAYTNTVPAGAFRGYGLPQTLIAVEAAIDELAKQLGISPFEMRRRNVVKPGDPMLSPPGSEYHDVLYGSYGLDQCLDLVERAMAAEAPMPSLPADWLTGDGIALTMIDTVPPAGHFADCSISLREDGGFDLTVGTAEFGNGTSTVHRQIAASALATTVDRIRLLQSDTAHGGHDTGAYGSAGTFVAGRATQAAAEALAGQLKQFAASLLGENPDACTLDNHGTVCAGRRTSFALLAASAHSLNKVLSASGNSSGTPRSVAFNVQGFRVAVNKYTGELKILKSVQAADAGRVANPMQCRGQVEGGVAQSLGAALYEEMVIDDNGRVINPKFRDYHLPSFADIPRTEVFFADTSDALGPMGAKSMSESPYNPVAAALGNAIANATGIRFTATPFKPDRLWPLLHEKFGPG</sequence>
<dbReference type="InterPro" id="IPR006058">
    <property type="entry name" value="2Fe2S_fd_BS"/>
</dbReference>
<gene>
    <name evidence="7" type="ORF">CP49_01310</name>
</gene>